<keyword evidence="1" id="KW-1133">Transmembrane helix</keyword>
<feature type="transmembrane region" description="Helical" evidence="1">
    <location>
        <begin position="83"/>
        <end position="109"/>
    </location>
</feature>
<sequence length="161" mass="18417">MNRLFSSLPVWIILIDMIYGFILNILQNFYPDQKNIFKDGLTISPNIAFNGLQAITNAGMILIIGFGLYTLIQLNKSVLQKNFLSIGIFRTLGLIAVLAFSIPSLWQWFWATLHFIDGTQTINFDSVRYLIVALCQPLIAILCLWRLFGWYRLGTTINSLH</sequence>
<feature type="transmembrane region" description="Helical" evidence="1">
    <location>
        <begin position="7"/>
        <end position="27"/>
    </location>
</feature>
<keyword evidence="1" id="KW-0812">Transmembrane</keyword>
<proteinExistence type="predicted"/>
<evidence type="ECO:0000313" key="2">
    <source>
        <dbReference type="EMBL" id="QEY25218.1"/>
    </source>
</evidence>
<evidence type="ECO:0000313" key="3">
    <source>
        <dbReference type="Proteomes" id="UP000325713"/>
    </source>
</evidence>
<organism evidence="2 3">
    <name type="scientific">Neisseria zalophi</name>
    <dbReference type="NCBI Taxonomy" id="640030"/>
    <lineage>
        <taxon>Bacteria</taxon>
        <taxon>Pseudomonadati</taxon>
        <taxon>Pseudomonadota</taxon>
        <taxon>Betaproteobacteria</taxon>
        <taxon>Neisseriales</taxon>
        <taxon>Neisseriaceae</taxon>
        <taxon>Neisseria</taxon>
    </lineage>
</organism>
<feature type="transmembrane region" description="Helical" evidence="1">
    <location>
        <begin position="47"/>
        <end position="71"/>
    </location>
</feature>
<accession>A0A5J6PR60</accession>
<dbReference type="AlphaFoldDB" id="A0A5J6PR60"/>
<gene>
    <name evidence="2" type="ORF">D0T92_00765</name>
</gene>
<evidence type="ECO:0008006" key="4">
    <source>
        <dbReference type="Google" id="ProtNLM"/>
    </source>
</evidence>
<dbReference type="EMBL" id="CP031700">
    <property type="protein sequence ID" value="QEY25218.1"/>
    <property type="molecule type" value="Genomic_DNA"/>
</dbReference>
<keyword evidence="1" id="KW-0472">Membrane</keyword>
<keyword evidence="3" id="KW-1185">Reference proteome</keyword>
<dbReference type="OrthoDB" id="8606854at2"/>
<feature type="transmembrane region" description="Helical" evidence="1">
    <location>
        <begin position="129"/>
        <end position="148"/>
    </location>
</feature>
<evidence type="ECO:0000256" key="1">
    <source>
        <dbReference type="SAM" id="Phobius"/>
    </source>
</evidence>
<dbReference type="KEGG" id="nzl:D0T92_00765"/>
<reference evidence="2 3" key="1">
    <citation type="submission" date="2018-08" db="EMBL/GenBank/DDBJ databases">
        <title>Neisseria zalophi ATCC BAA-2455 complete genome.</title>
        <authorList>
            <person name="Veseli I.A."/>
            <person name="Buttler R."/>
            <person name="Mascarenhas dos Santos A.C."/>
            <person name="Pombert J.-F."/>
        </authorList>
    </citation>
    <scope>NUCLEOTIDE SEQUENCE [LARGE SCALE GENOMIC DNA]</scope>
    <source>
        <strain evidence="2 3">ATCC BAA-2455</strain>
    </source>
</reference>
<name>A0A5J6PR60_9NEIS</name>
<dbReference type="Proteomes" id="UP000325713">
    <property type="component" value="Chromosome"/>
</dbReference>
<protein>
    <recommendedName>
        <fullName evidence="4">Integral membrane protein</fullName>
    </recommendedName>
</protein>